<evidence type="ECO:0000313" key="2">
    <source>
        <dbReference type="Proteomes" id="UP000887565"/>
    </source>
</evidence>
<dbReference type="InterPro" id="IPR051567">
    <property type="entry name" value="Unconventional_Myosin_ATPase"/>
</dbReference>
<dbReference type="AlphaFoldDB" id="A0A915L0K3"/>
<name>A0A915L0K3_ROMCU</name>
<sequence length="171" mass="19500">MGYDDQEEVLYALSFPEIFGAFCEKQATKKHGSCFSLSSIQNEEFLLKSPNSSDIVDLIDYFLNGLKIRTRFIVALQDCVSEDLESDCLSPPGKNHLSMNSTRKKRLDKIWRYNRDPLKVPLLRKLQGKEEPTILKYMGDHPSKKARAGVEMTDIIFSGPLKYVTSKKMSV</sequence>
<dbReference type="InterPro" id="IPR011993">
    <property type="entry name" value="PH-like_dom_sf"/>
</dbReference>
<dbReference type="Gene3D" id="2.30.29.30">
    <property type="entry name" value="Pleckstrin-homology domain (PH domain)/Phosphotyrosine-binding domain (PTB)"/>
    <property type="match status" value="1"/>
</dbReference>
<dbReference type="PANTHER" id="PTHR22692:SF33">
    <property type="entry name" value="MYOSIN"/>
    <property type="match status" value="1"/>
</dbReference>
<dbReference type="PANTHER" id="PTHR22692">
    <property type="entry name" value="MYOSIN VII, XV"/>
    <property type="match status" value="1"/>
</dbReference>
<dbReference type="Pfam" id="PF21998">
    <property type="entry name" value="FERM_C1_MyoVII"/>
    <property type="match status" value="1"/>
</dbReference>
<accession>A0A915L0K3</accession>
<dbReference type="WBParaSite" id="nRc.2.0.1.t43288-RA">
    <property type="protein sequence ID" value="nRc.2.0.1.t43288-RA"/>
    <property type="gene ID" value="nRc.2.0.1.g43288"/>
</dbReference>
<keyword evidence="2" id="KW-1185">Reference proteome</keyword>
<feature type="domain" description="Myosin VII FERM" evidence="1">
    <location>
        <begin position="4"/>
        <end position="69"/>
    </location>
</feature>
<protein>
    <submittedName>
        <fullName evidence="3">Maturase K</fullName>
    </submittedName>
</protein>
<reference evidence="3" key="1">
    <citation type="submission" date="2022-11" db="UniProtKB">
        <authorList>
            <consortium name="WormBaseParasite"/>
        </authorList>
    </citation>
    <scope>IDENTIFICATION</scope>
</reference>
<organism evidence="2 3">
    <name type="scientific">Romanomermis culicivorax</name>
    <name type="common">Nematode worm</name>
    <dbReference type="NCBI Taxonomy" id="13658"/>
    <lineage>
        <taxon>Eukaryota</taxon>
        <taxon>Metazoa</taxon>
        <taxon>Ecdysozoa</taxon>
        <taxon>Nematoda</taxon>
        <taxon>Enoplea</taxon>
        <taxon>Dorylaimia</taxon>
        <taxon>Mermithida</taxon>
        <taxon>Mermithoidea</taxon>
        <taxon>Mermithidae</taxon>
        <taxon>Romanomermis</taxon>
    </lineage>
</organism>
<evidence type="ECO:0000259" key="1">
    <source>
        <dbReference type="Pfam" id="PF21998"/>
    </source>
</evidence>
<proteinExistence type="predicted"/>
<evidence type="ECO:0000313" key="3">
    <source>
        <dbReference type="WBParaSite" id="nRc.2.0.1.t43288-RA"/>
    </source>
</evidence>
<dbReference type="InterPro" id="IPR041793">
    <property type="entry name" value="MyoVII_FERM_C1"/>
</dbReference>
<dbReference type="Proteomes" id="UP000887565">
    <property type="component" value="Unplaced"/>
</dbReference>